<dbReference type="InterPro" id="IPR000470">
    <property type="entry name" value="CbxX/CfqX_mono"/>
</dbReference>
<dbReference type="PRINTS" id="PR00819">
    <property type="entry name" value="CBXCFQXSUPER"/>
</dbReference>
<proteinExistence type="inferred from homology"/>
<dbReference type="InterPro" id="IPR003959">
    <property type="entry name" value="ATPase_AAA_core"/>
</dbReference>
<dbReference type="PANTHER" id="PTHR43392:SF2">
    <property type="entry name" value="AAA-TYPE ATPASE FAMILY PROTEIN _ ANKYRIN REPEAT FAMILY PROTEIN"/>
    <property type="match status" value="1"/>
</dbReference>
<protein>
    <recommendedName>
        <fullName evidence="4">AAA+ ATPase domain-containing protein</fullName>
    </recommendedName>
</protein>
<comment type="similarity">
    <text evidence="1">Belongs to the CbxX/CfxQ family.</text>
</comment>
<dbReference type="FunFam" id="3.40.50.300:FF:000216">
    <property type="entry name" value="Type VII secretion ATPase EccA"/>
    <property type="match status" value="1"/>
</dbReference>
<keyword evidence="2" id="KW-0547">Nucleotide-binding</keyword>
<dbReference type="SUPFAM" id="SSF52540">
    <property type="entry name" value="P-loop containing nucleoside triphosphate hydrolases"/>
    <property type="match status" value="1"/>
</dbReference>
<dbReference type="GO" id="GO:0005524">
    <property type="term" value="F:ATP binding"/>
    <property type="evidence" value="ECO:0007669"/>
    <property type="project" value="UniProtKB-KW"/>
</dbReference>
<keyword evidence="6" id="KW-1185">Reference proteome</keyword>
<dbReference type="Gene3D" id="3.40.50.300">
    <property type="entry name" value="P-loop containing nucleotide triphosphate hydrolases"/>
    <property type="match status" value="1"/>
</dbReference>
<dbReference type="CDD" id="cd00009">
    <property type="entry name" value="AAA"/>
    <property type="match status" value="1"/>
</dbReference>
<keyword evidence="3" id="KW-0067">ATP-binding</keyword>
<feature type="domain" description="AAA+ ATPase" evidence="4">
    <location>
        <begin position="81"/>
        <end position="220"/>
    </location>
</feature>
<evidence type="ECO:0000256" key="2">
    <source>
        <dbReference type="ARBA" id="ARBA00022741"/>
    </source>
</evidence>
<dbReference type="Pfam" id="PF00004">
    <property type="entry name" value="AAA"/>
    <property type="match status" value="1"/>
</dbReference>
<dbReference type="EMBL" id="RSCJ01000033">
    <property type="protein sequence ID" value="RUR73735.1"/>
    <property type="molecule type" value="Genomic_DNA"/>
</dbReference>
<dbReference type="GO" id="GO:0016887">
    <property type="term" value="F:ATP hydrolysis activity"/>
    <property type="evidence" value="ECO:0007669"/>
    <property type="project" value="InterPro"/>
</dbReference>
<dbReference type="InterPro" id="IPR027417">
    <property type="entry name" value="P-loop_NTPase"/>
</dbReference>
<sequence length="303" mass="34414">MPFWDDEIEDELQRMKAELKRSGSNNFPGKSDLNCEDLEAVLNKLNNLVGMQNVKDEINTLINFLKIQKLRQETGLATTSLTLHSVFCGPPGTGKTTVARLMGEIYKNLGILSKGHVVETDRSGLVAGYVGQTALKVDELVESALDGVLFIDEAYALKPEGSKNDFGQEAIDTLLKRIEDYRDRLVVIVAGYNEEMSRFMDANPGLKSRFNKYFYFDDYQPQELLTIFEKICEQENFKLTGKSKKVLINKFTNLYQSRDKNFGNGRLARNIFDKTREKQANRLVKISGINKEMMMTIIPDDIP</sequence>
<accession>A0A3S0XIP1</accession>
<evidence type="ECO:0000313" key="6">
    <source>
        <dbReference type="Proteomes" id="UP000268857"/>
    </source>
</evidence>
<dbReference type="PRINTS" id="PR00820">
    <property type="entry name" value="CBXXCFQX"/>
</dbReference>
<dbReference type="STRING" id="211165.GCA_000317285_01967"/>
<evidence type="ECO:0000256" key="1">
    <source>
        <dbReference type="ARBA" id="ARBA00010378"/>
    </source>
</evidence>
<dbReference type="SMART" id="SM00382">
    <property type="entry name" value="AAA"/>
    <property type="match status" value="1"/>
</dbReference>
<dbReference type="RefSeq" id="WP_016877074.1">
    <property type="nucleotide sequence ID" value="NZ_AJLN01000061.1"/>
</dbReference>
<dbReference type="InterPro" id="IPR041627">
    <property type="entry name" value="AAA_lid_6"/>
</dbReference>
<dbReference type="Proteomes" id="UP000268857">
    <property type="component" value="Unassembled WGS sequence"/>
</dbReference>
<dbReference type="Gene3D" id="1.10.8.60">
    <property type="match status" value="1"/>
</dbReference>
<dbReference type="AlphaFoldDB" id="A0A3S0XIP1"/>
<dbReference type="OrthoDB" id="9806903at2"/>
<dbReference type="InterPro" id="IPR000641">
    <property type="entry name" value="CbxX/CfxQ"/>
</dbReference>
<reference evidence="5 6" key="1">
    <citation type="journal article" date="2019" name="Genome Biol. Evol.">
        <title>Day and night: Metabolic profiles and evolutionary relationships of six axenic non-marine cyanobacteria.</title>
        <authorList>
            <person name="Will S.E."/>
            <person name="Henke P."/>
            <person name="Boedeker C."/>
            <person name="Huang S."/>
            <person name="Brinkmann H."/>
            <person name="Rohde M."/>
            <person name="Jarek M."/>
            <person name="Friedl T."/>
            <person name="Seufert S."/>
            <person name="Schumacher M."/>
            <person name="Overmann J."/>
            <person name="Neumann-Schaal M."/>
            <person name="Petersen J."/>
        </authorList>
    </citation>
    <scope>NUCLEOTIDE SEQUENCE [LARGE SCALE GENOMIC DNA]</scope>
    <source>
        <strain evidence="5 6">PCC 6912</strain>
    </source>
</reference>
<dbReference type="InterPro" id="IPR003593">
    <property type="entry name" value="AAA+_ATPase"/>
</dbReference>
<evidence type="ECO:0000313" key="5">
    <source>
        <dbReference type="EMBL" id="RUR73735.1"/>
    </source>
</evidence>
<gene>
    <name evidence="5" type="ORF">PCC6912_55120</name>
</gene>
<evidence type="ECO:0000256" key="3">
    <source>
        <dbReference type="ARBA" id="ARBA00022840"/>
    </source>
</evidence>
<dbReference type="PANTHER" id="PTHR43392">
    <property type="entry name" value="AAA-TYPE ATPASE FAMILY PROTEIN / ANKYRIN REPEAT FAMILY PROTEIN"/>
    <property type="match status" value="1"/>
</dbReference>
<dbReference type="Pfam" id="PF17866">
    <property type="entry name" value="AAA_lid_6"/>
    <property type="match status" value="1"/>
</dbReference>
<name>A0A3S0XIP1_CHLFR</name>
<evidence type="ECO:0000259" key="4">
    <source>
        <dbReference type="SMART" id="SM00382"/>
    </source>
</evidence>
<organism evidence="5 6">
    <name type="scientific">Chlorogloeopsis fritschii PCC 6912</name>
    <dbReference type="NCBI Taxonomy" id="211165"/>
    <lineage>
        <taxon>Bacteria</taxon>
        <taxon>Bacillati</taxon>
        <taxon>Cyanobacteriota</taxon>
        <taxon>Cyanophyceae</taxon>
        <taxon>Nostocales</taxon>
        <taxon>Chlorogloeopsidaceae</taxon>
        <taxon>Chlorogloeopsis</taxon>
    </lineage>
</organism>
<dbReference type="InterPro" id="IPR050773">
    <property type="entry name" value="CbxX/CfxQ_RuBisCO_ESX"/>
</dbReference>
<comment type="caution">
    <text evidence="5">The sequence shown here is derived from an EMBL/GenBank/DDBJ whole genome shotgun (WGS) entry which is preliminary data.</text>
</comment>